<proteinExistence type="predicted"/>
<evidence type="ECO:0000313" key="6">
    <source>
        <dbReference type="Proteomes" id="UP001500635"/>
    </source>
</evidence>
<dbReference type="Gene3D" id="3.40.50.2300">
    <property type="match status" value="2"/>
</dbReference>
<evidence type="ECO:0000256" key="2">
    <source>
        <dbReference type="ARBA" id="ARBA00023125"/>
    </source>
</evidence>
<reference evidence="6" key="1">
    <citation type="journal article" date="2019" name="Int. J. Syst. Evol. Microbiol.">
        <title>The Global Catalogue of Microorganisms (GCM) 10K type strain sequencing project: providing services to taxonomists for standard genome sequencing and annotation.</title>
        <authorList>
            <consortium name="The Broad Institute Genomics Platform"/>
            <consortium name="The Broad Institute Genome Sequencing Center for Infectious Disease"/>
            <person name="Wu L."/>
            <person name="Ma J."/>
        </authorList>
    </citation>
    <scope>NUCLEOTIDE SEQUENCE [LARGE SCALE GENOMIC DNA]</scope>
    <source>
        <strain evidence="6">JCM 17688</strain>
    </source>
</reference>
<dbReference type="PANTHER" id="PTHR30146:SF109">
    <property type="entry name" value="HTH-TYPE TRANSCRIPTIONAL REGULATOR GALS"/>
    <property type="match status" value="1"/>
</dbReference>
<keyword evidence="2 5" id="KW-0238">DNA-binding</keyword>
<dbReference type="EMBL" id="BAABFR010000023">
    <property type="protein sequence ID" value="GAA4390615.1"/>
    <property type="molecule type" value="Genomic_DNA"/>
</dbReference>
<evidence type="ECO:0000256" key="3">
    <source>
        <dbReference type="ARBA" id="ARBA00023163"/>
    </source>
</evidence>
<dbReference type="PANTHER" id="PTHR30146">
    <property type="entry name" value="LACI-RELATED TRANSCRIPTIONAL REPRESSOR"/>
    <property type="match status" value="1"/>
</dbReference>
<evidence type="ECO:0000259" key="4">
    <source>
        <dbReference type="Pfam" id="PF13377"/>
    </source>
</evidence>
<dbReference type="InterPro" id="IPR046335">
    <property type="entry name" value="LacI/GalR-like_sensor"/>
</dbReference>
<keyword evidence="3" id="KW-0804">Transcription</keyword>
<keyword evidence="1" id="KW-0805">Transcription regulation</keyword>
<evidence type="ECO:0000313" key="5">
    <source>
        <dbReference type="EMBL" id="GAA4390615.1"/>
    </source>
</evidence>
<organism evidence="5 6">
    <name type="scientific">Tsukamurella soli</name>
    <dbReference type="NCBI Taxonomy" id="644556"/>
    <lineage>
        <taxon>Bacteria</taxon>
        <taxon>Bacillati</taxon>
        <taxon>Actinomycetota</taxon>
        <taxon>Actinomycetes</taxon>
        <taxon>Mycobacteriales</taxon>
        <taxon>Tsukamurellaceae</taxon>
        <taxon>Tsukamurella</taxon>
    </lineage>
</organism>
<protein>
    <submittedName>
        <fullName evidence="5">LacI family DNA-binding transcriptional regulator</fullName>
    </submittedName>
</protein>
<evidence type="ECO:0000256" key="1">
    <source>
        <dbReference type="ARBA" id="ARBA00023015"/>
    </source>
</evidence>
<dbReference type="InterPro" id="IPR028082">
    <property type="entry name" value="Peripla_BP_I"/>
</dbReference>
<name>A0ABP8JH04_9ACTN</name>
<comment type="caution">
    <text evidence="5">The sequence shown here is derived from an EMBL/GenBank/DDBJ whole genome shotgun (WGS) entry which is preliminary data.</text>
</comment>
<feature type="domain" description="Transcriptional regulator LacI/GalR-like sensor" evidence="4">
    <location>
        <begin position="106"/>
        <end position="267"/>
    </location>
</feature>
<accession>A0ABP8JH04</accession>
<sequence>MLVPSISNPFFTALVEQVEHQLAGADLNLFLCDSQSDVDVEARRLRSLTQGSVDGILVSPVDEVDSKSALARAMEIAPVVLLDRCVAGIDTDWVGLDDTHAMTLIAEHVAGLGARTVSFVTSIMGSSSARDRLDSARVACARFGLELAEELIFDGEFTLRWGVTAADLLLRRETLPDAIICSDDLIAIGLVGRLTSRGVRVGTDVAVTGFDDIEYAALNAPALTTLRQPLSQIAAEAVRLLQERIRATDHPTTRFALRGELVLRESTEVFSPEWRRRAQQQK</sequence>
<dbReference type="GO" id="GO:0003677">
    <property type="term" value="F:DNA binding"/>
    <property type="evidence" value="ECO:0007669"/>
    <property type="project" value="UniProtKB-KW"/>
</dbReference>
<dbReference type="CDD" id="cd06267">
    <property type="entry name" value="PBP1_LacI_sugar_binding-like"/>
    <property type="match status" value="1"/>
</dbReference>
<dbReference type="Pfam" id="PF13377">
    <property type="entry name" value="Peripla_BP_3"/>
    <property type="match status" value="1"/>
</dbReference>
<dbReference type="SUPFAM" id="SSF53822">
    <property type="entry name" value="Periplasmic binding protein-like I"/>
    <property type="match status" value="1"/>
</dbReference>
<dbReference type="Proteomes" id="UP001500635">
    <property type="component" value="Unassembled WGS sequence"/>
</dbReference>
<keyword evidence="6" id="KW-1185">Reference proteome</keyword>
<gene>
    <name evidence="5" type="ORF">GCM10023147_18710</name>
</gene>